<dbReference type="AlphaFoldDB" id="A0A1I9G3G5"/>
<accession>A0A1I9G3G5</accession>
<dbReference type="EMBL" id="LN856991">
    <property type="protein sequence ID" value="CDP97849.1"/>
    <property type="molecule type" value="Genomic_DNA"/>
</dbReference>
<feature type="region of interest" description="Disordered" evidence="1">
    <location>
        <begin position="46"/>
        <end position="71"/>
    </location>
</feature>
<reference evidence="2" key="1">
    <citation type="journal article" date="2007" name="Science">
        <title>Draft genome of the filarial nematode parasite Brugia malayi.</title>
        <authorList>
            <person name="Ghedin E."/>
            <person name="Wang S."/>
            <person name="Spiro D."/>
            <person name="Caler E."/>
            <person name="Zhao Q."/>
            <person name="Crabtree J."/>
            <person name="Allen J.E."/>
            <person name="Delcher A.L."/>
            <person name="Guiliano D.B."/>
            <person name="Miranda-Saavedra D."/>
            <person name="Angiuoli S.V."/>
            <person name="Creasy T."/>
            <person name="Amedeo P."/>
            <person name="Haas B."/>
            <person name="El-Sayed N.M."/>
            <person name="Wortman J.R."/>
            <person name="Feldblyum T."/>
            <person name="Tallon L."/>
            <person name="Schatz M."/>
            <person name="Shumway M."/>
            <person name="Koo H."/>
            <person name="Salzberg S.L."/>
            <person name="Schobel S."/>
            <person name="Pertea M."/>
            <person name="Pop M."/>
            <person name="White O."/>
            <person name="Barton G.J."/>
            <person name="Carlow C.K."/>
            <person name="Crawford M.J."/>
            <person name="Daub J."/>
            <person name="Dimmic M.W."/>
            <person name="Estes C.F."/>
            <person name="Foster J.M."/>
            <person name="Ganatra M."/>
            <person name="Gregory W.F."/>
            <person name="Johnson N.M."/>
            <person name="Jin J."/>
            <person name="Komuniecki R."/>
            <person name="Korf I."/>
            <person name="Kumar S."/>
            <person name="Laney S."/>
            <person name="Li B.W."/>
            <person name="Li W."/>
            <person name="Lindblom T.H."/>
            <person name="Lustigman S."/>
            <person name="Ma D."/>
            <person name="Maina C.V."/>
            <person name="Martin D.M."/>
            <person name="McCarter J.P."/>
            <person name="McReynolds L."/>
            <person name="Mitreva M."/>
            <person name="Nutman T.B."/>
            <person name="Parkinson J."/>
            <person name="Peregrin-Alvarez J.M."/>
            <person name="Poole C."/>
            <person name="Ren Q."/>
            <person name="Saunders L."/>
            <person name="Sluder A.E."/>
            <person name="Smith K."/>
            <person name="Stanke M."/>
            <person name="Unnasch T.R."/>
            <person name="Ware J."/>
            <person name="Wei A.D."/>
            <person name="Weil G."/>
            <person name="Williams D.J."/>
            <person name="Zhang Y."/>
            <person name="Williams S.A."/>
            <person name="Fraser-Liggett C."/>
            <person name="Slatko B."/>
            <person name="Blaxter M.L."/>
            <person name="Scott A.L."/>
        </authorList>
    </citation>
    <scope>NUCLEOTIDE SEQUENCE</scope>
    <source>
        <strain evidence="2">FR3</strain>
    </source>
</reference>
<protein>
    <submittedName>
        <fullName evidence="2">Bm560</fullName>
    </submittedName>
</protein>
<name>A0A1I9G3G5_BRUMA</name>
<sequence length="98" mass="10524">MMNCTANFIGTGELFDDLSELVEVRIGIALVVFIINDVGVGCVDGIDDDDDGDDGDDGDGDDGSNSNDDDDDMTIMMIMIMILIYVKCDVSSEIITKC</sequence>
<gene>
    <name evidence="2" type="primary">Bm560</name>
    <name evidence="2" type="ORF">BM_Bm560</name>
</gene>
<evidence type="ECO:0000313" key="2">
    <source>
        <dbReference type="EMBL" id="CDP97849.1"/>
    </source>
</evidence>
<evidence type="ECO:0000256" key="1">
    <source>
        <dbReference type="SAM" id="MobiDB-lite"/>
    </source>
</evidence>
<organism evidence="2">
    <name type="scientific">Brugia malayi</name>
    <name type="common">Filarial nematode worm</name>
    <dbReference type="NCBI Taxonomy" id="6279"/>
    <lineage>
        <taxon>Eukaryota</taxon>
        <taxon>Metazoa</taxon>
        <taxon>Ecdysozoa</taxon>
        <taxon>Nematoda</taxon>
        <taxon>Chromadorea</taxon>
        <taxon>Rhabditida</taxon>
        <taxon>Spirurina</taxon>
        <taxon>Spiruromorpha</taxon>
        <taxon>Filarioidea</taxon>
        <taxon>Onchocercidae</taxon>
        <taxon>Brugia</taxon>
    </lineage>
</organism>
<reference evidence="2" key="2">
    <citation type="submission" date="2012-12" db="EMBL/GenBank/DDBJ databases">
        <authorList>
            <consortium name="WormBase Consortium"/>
            <person name="Ghedin E."/>
            <person name="Paulini M."/>
        </authorList>
    </citation>
    <scope>NUCLEOTIDE SEQUENCE</scope>
    <source>
        <strain evidence="2">FR3</strain>
    </source>
</reference>
<proteinExistence type="predicted"/>